<gene>
    <name evidence="4" type="ORF">JOE57_001273</name>
</gene>
<evidence type="ECO:0000313" key="5">
    <source>
        <dbReference type="Proteomes" id="UP000704762"/>
    </source>
</evidence>
<dbReference type="Proteomes" id="UP000704762">
    <property type="component" value="Unassembled WGS sequence"/>
</dbReference>
<feature type="transmembrane region" description="Helical" evidence="2">
    <location>
        <begin position="93"/>
        <end position="114"/>
    </location>
</feature>
<evidence type="ECO:0000313" key="4">
    <source>
        <dbReference type="EMBL" id="MBM7798352.1"/>
    </source>
</evidence>
<dbReference type="RefSeq" id="WP_204916909.1">
    <property type="nucleotide sequence ID" value="NZ_BAAAQP010000008.1"/>
</dbReference>
<comment type="caution">
    <text evidence="4">The sequence shown here is derived from an EMBL/GenBank/DDBJ whole genome shotgun (WGS) entry which is preliminary data.</text>
</comment>
<dbReference type="InterPro" id="IPR018929">
    <property type="entry name" value="DUF2510"/>
</dbReference>
<protein>
    <recommendedName>
        <fullName evidence="3">DUF2510 domain-containing protein</fullName>
    </recommendedName>
</protein>
<keyword evidence="5" id="KW-1185">Reference proteome</keyword>
<evidence type="ECO:0000259" key="3">
    <source>
        <dbReference type="Pfam" id="PF10708"/>
    </source>
</evidence>
<name>A0ABS2RIJ4_9ACTN</name>
<accession>A0ABS2RIJ4</accession>
<keyword evidence="2" id="KW-0812">Transmembrane</keyword>
<sequence length="320" mass="33275">MSKAGWYPDPGGQQGLFRYWDGRAWSAATSPNPNAAPPVQGLGAASAQTPAQPGAGYPGQAYGQQGMGQPGYGPQAGGAYANYQQTQKKRSPVGWWIGAAALLVVIIIVVVLAVRSMGGNGPFAGGPGGGGQPSEDVCPQQQAQTASPPSHPNDGRVHGGPISYPLLPAPWGAPQGDTRVPFGSDVQSQIVTVEENYQPGNSWVASVLVGELQAGDGFYTPEQGAGIVVKCILGAFYGDNEVQRADKKNQKMTVDGHDAWIVESQLSFNIEGLKTKGELLIVVIVATGATAGLYYASIPDTRPELVQPARDALAALKVDQ</sequence>
<dbReference type="EMBL" id="JAFBCF010000001">
    <property type="protein sequence ID" value="MBM7798352.1"/>
    <property type="molecule type" value="Genomic_DNA"/>
</dbReference>
<keyword evidence="2" id="KW-1133">Transmembrane helix</keyword>
<keyword evidence="2" id="KW-0472">Membrane</keyword>
<evidence type="ECO:0000256" key="1">
    <source>
        <dbReference type="SAM" id="MobiDB-lite"/>
    </source>
</evidence>
<proteinExistence type="predicted"/>
<dbReference type="Pfam" id="PF10708">
    <property type="entry name" value="DUF2510"/>
    <property type="match status" value="1"/>
</dbReference>
<evidence type="ECO:0000256" key="2">
    <source>
        <dbReference type="SAM" id="Phobius"/>
    </source>
</evidence>
<feature type="region of interest" description="Disordered" evidence="1">
    <location>
        <begin position="124"/>
        <end position="170"/>
    </location>
</feature>
<feature type="region of interest" description="Disordered" evidence="1">
    <location>
        <begin position="28"/>
        <end position="70"/>
    </location>
</feature>
<feature type="compositionally biased region" description="Low complexity" evidence="1">
    <location>
        <begin position="47"/>
        <end position="64"/>
    </location>
</feature>
<feature type="domain" description="DUF2510" evidence="3">
    <location>
        <begin position="4"/>
        <end position="37"/>
    </location>
</feature>
<feature type="compositionally biased region" description="Low complexity" evidence="1">
    <location>
        <begin position="139"/>
        <end position="148"/>
    </location>
</feature>
<reference evidence="4 5" key="1">
    <citation type="submission" date="2021-01" db="EMBL/GenBank/DDBJ databases">
        <title>Sequencing the genomes of 1000 actinobacteria strains.</title>
        <authorList>
            <person name="Klenk H.-P."/>
        </authorList>
    </citation>
    <scope>NUCLEOTIDE SEQUENCE [LARGE SCALE GENOMIC DNA]</scope>
    <source>
        <strain evidence="4 5">DSM 18662</strain>
    </source>
</reference>
<organism evidence="4 5">
    <name type="scientific">Microlunatus panaciterrae</name>
    <dbReference type="NCBI Taxonomy" id="400768"/>
    <lineage>
        <taxon>Bacteria</taxon>
        <taxon>Bacillati</taxon>
        <taxon>Actinomycetota</taxon>
        <taxon>Actinomycetes</taxon>
        <taxon>Propionibacteriales</taxon>
        <taxon>Propionibacteriaceae</taxon>
        <taxon>Microlunatus</taxon>
    </lineage>
</organism>